<dbReference type="Proteomes" id="UP000783686">
    <property type="component" value="Unassembled WGS sequence"/>
</dbReference>
<accession>A0A811LVZ0</accession>
<name>A0A811LVZ0_9BILA</name>
<proteinExistence type="predicted"/>
<evidence type="ECO:0000313" key="2">
    <source>
        <dbReference type="EMBL" id="CAD5231231.1"/>
    </source>
</evidence>
<comment type="caution">
    <text evidence="2">The sequence shown here is derived from an EMBL/GenBank/DDBJ whole genome shotgun (WGS) entry which is preliminary data.</text>
</comment>
<dbReference type="Proteomes" id="UP000614601">
    <property type="component" value="Unassembled WGS sequence"/>
</dbReference>
<dbReference type="EMBL" id="CAJFDH010000006">
    <property type="protein sequence ID" value="CAD5231231.1"/>
    <property type="molecule type" value="Genomic_DNA"/>
</dbReference>
<reference evidence="2" key="1">
    <citation type="submission" date="2020-09" db="EMBL/GenBank/DDBJ databases">
        <authorList>
            <person name="Kikuchi T."/>
        </authorList>
    </citation>
    <scope>NUCLEOTIDE SEQUENCE</scope>
    <source>
        <strain evidence="2">SH1</strain>
    </source>
</reference>
<dbReference type="AlphaFoldDB" id="A0A811LVZ0"/>
<gene>
    <name evidence="2" type="ORF">BOKJ2_LOCUS14538</name>
</gene>
<organism evidence="2 3">
    <name type="scientific">Bursaphelenchus okinawaensis</name>
    <dbReference type="NCBI Taxonomy" id="465554"/>
    <lineage>
        <taxon>Eukaryota</taxon>
        <taxon>Metazoa</taxon>
        <taxon>Ecdysozoa</taxon>
        <taxon>Nematoda</taxon>
        <taxon>Chromadorea</taxon>
        <taxon>Rhabditida</taxon>
        <taxon>Tylenchina</taxon>
        <taxon>Tylenchomorpha</taxon>
        <taxon>Aphelenchoidea</taxon>
        <taxon>Aphelenchoididae</taxon>
        <taxon>Bursaphelenchus</taxon>
    </lineage>
</organism>
<feature type="region of interest" description="Disordered" evidence="1">
    <location>
        <begin position="51"/>
        <end position="74"/>
    </location>
</feature>
<dbReference type="EMBL" id="CAJFCW020000006">
    <property type="protein sequence ID" value="CAG9128576.1"/>
    <property type="molecule type" value="Genomic_DNA"/>
</dbReference>
<evidence type="ECO:0000256" key="1">
    <source>
        <dbReference type="SAM" id="MobiDB-lite"/>
    </source>
</evidence>
<keyword evidence="3" id="KW-1185">Reference proteome</keyword>
<evidence type="ECO:0000313" key="3">
    <source>
        <dbReference type="Proteomes" id="UP000614601"/>
    </source>
</evidence>
<sequence length="74" mass="8627">MKVISMTINVYKRVYNFFKTDQQAQINGAENFIWAHKGFYEHMGITLFPHGSRPSSSNSERSRYRSRLSSSTSF</sequence>
<protein>
    <submittedName>
        <fullName evidence="2">Uncharacterized protein</fullName>
    </submittedName>
</protein>